<dbReference type="InterPro" id="IPR029058">
    <property type="entry name" value="AB_hydrolase_fold"/>
</dbReference>
<evidence type="ECO:0000313" key="3">
    <source>
        <dbReference type="Proteomes" id="UP000199233"/>
    </source>
</evidence>
<dbReference type="GO" id="GO:0016787">
    <property type="term" value="F:hydrolase activity"/>
    <property type="evidence" value="ECO:0007669"/>
    <property type="project" value="InterPro"/>
</dbReference>
<name>A0A1H9F0Z1_9GAMM</name>
<dbReference type="OrthoDB" id="9804993at2"/>
<proteinExistence type="predicted"/>
<evidence type="ECO:0008006" key="4">
    <source>
        <dbReference type="Google" id="ProtNLM"/>
    </source>
</evidence>
<gene>
    <name evidence="2" type="ORF">SAMN04488038_105220</name>
</gene>
<evidence type="ECO:0000256" key="1">
    <source>
        <dbReference type="SAM" id="MobiDB-lite"/>
    </source>
</evidence>
<evidence type="ECO:0000313" key="2">
    <source>
        <dbReference type="EMBL" id="SEQ31565.1"/>
    </source>
</evidence>
<feature type="region of interest" description="Disordered" evidence="1">
    <location>
        <begin position="1"/>
        <end position="20"/>
    </location>
</feature>
<dbReference type="SUPFAM" id="SSF53474">
    <property type="entry name" value="alpha/beta-Hydrolases"/>
    <property type="match status" value="1"/>
</dbReference>
<feature type="compositionally biased region" description="Polar residues" evidence="1">
    <location>
        <begin position="1"/>
        <end position="12"/>
    </location>
</feature>
<dbReference type="EMBL" id="FOFS01000005">
    <property type="protein sequence ID" value="SEQ31565.1"/>
    <property type="molecule type" value="Genomic_DNA"/>
</dbReference>
<reference evidence="2 3" key="1">
    <citation type="submission" date="2016-10" db="EMBL/GenBank/DDBJ databases">
        <authorList>
            <person name="de Groot N.N."/>
        </authorList>
    </citation>
    <scope>NUCLEOTIDE SEQUENCE [LARGE SCALE GENOMIC DNA]</scope>
    <source>
        <strain evidence="2 3">DSM 25927</strain>
    </source>
</reference>
<dbReference type="AlphaFoldDB" id="A0A1H9F0Z1"/>
<sequence length="209" mass="23183">MGLAISSTSPRSTLPWRRRAERARKPVSASDFPALARCSVVVAPGLNDSGPQHWQTHWQQLFPRFTRIRLDDWSRPDLDAWARAIVETALTQQKPVIVVAHSFGCLGAIKAARLQSGLIAGALLVAPAEPAKFGLDAQLDRIAPDFPSVLVMSEDDPWLAPERAWHWSLQWGSQLLSLGAAGHVNTQSGHRRWHEGLRALEQLCRRVVN</sequence>
<dbReference type="Pfam" id="PF06821">
    <property type="entry name" value="Ser_hydrolase"/>
    <property type="match status" value="1"/>
</dbReference>
<dbReference type="Proteomes" id="UP000199233">
    <property type="component" value="Unassembled WGS sequence"/>
</dbReference>
<dbReference type="STRING" id="489703.SAMN04488038_105220"/>
<dbReference type="Gene3D" id="3.40.50.1820">
    <property type="entry name" value="alpha/beta hydrolase"/>
    <property type="match status" value="1"/>
</dbReference>
<dbReference type="InterPro" id="IPR010662">
    <property type="entry name" value="RBBP9/YdeN"/>
</dbReference>
<keyword evidence="3" id="KW-1185">Reference proteome</keyword>
<accession>A0A1H9F0Z1</accession>
<organism evidence="2 3">
    <name type="scientific">Solimonas aquatica</name>
    <dbReference type="NCBI Taxonomy" id="489703"/>
    <lineage>
        <taxon>Bacteria</taxon>
        <taxon>Pseudomonadati</taxon>
        <taxon>Pseudomonadota</taxon>
        <taxon>Gammaproteobacteria</taxon>
        <taxon>Nevskiales</taxon>
        <taxon>Nevskiaceae</taxon>
        <taxon>Solimonas</taxon>
    </lineage>
</organism>
<protein>
    <recommendedName>
        <fullName evidence="4">Alpha/beta hydrolase</fullName>
    </recommendedName>
</protein>
<dbReference type="RefSeq" id="WP_093284358.1">
    <property type="nucleotide sequence ID" value="NZ_FOFS01000005.1"/>
</dbReference>